<evidence type="ECO:0000313" key="4">
    <source>
        <dbReference type="Proteomes" id="UP000298416"/>
    </source>
</evidence>
<dbReference type="Pfam" id="PF01535">
    <property type="entry name" value="PPR"/>
    <property type="match status" value="4"/>
</dbReference>
<dbReference type="EMBL" id="PNBA02000002">
    <property type="protein sequence ID" value="KAG6434978.1"/>
    <property type="molecule type" value="Genomic_DNA"/>
</dbReference>
<dbReference type="PROSITE" id="PS51375">
    <property type="entry name" value="PPR"/>
    <property type="match status" value="3"/>
</dbReference>
<dbReference type="Proteomes" id="UP000298416">
    <property type="component" value="Unassembled WGS sequence"/>
</dbReference>
<dbReference type="InterPro" id="IPR002885">
    <property type="entry name" value="PPR_rpt"/>
</dbReference>
<gene>
    <name evidence="3" type="ORF">SASPL_106623</name>
</gene>
<feature type="repeat" description="PPR" evidence="2">
    <location>
        <begin position="193"/>
        <end position="227"/>
    </location>
</feature>
<proteinExistence type="predicted"/>
<keyword evidence="1" id="KW-0677">Repeat</keyword>
<comment type="caution">
    <text evidence="3">The sequence shown here is derived from an EMBL/GenBank/DDBJ whole genome shotgun (WGS) entry which is preliminary data.</text>
</comment>
<dbReference type="NCBIfam" id="TIGR00756">
    <property type="entry name" value="PPR"/>
    <property type="match status" value="3"/>
</dbReference>
<evidence type="ECO:0008006" key="5">
    <source>
        <dbReference type="Google" id="ProtNLM"/>
    </source>
</evidence>
<feature type="repeat" description="PPR" evidence="2">
    <location>
        <begin position="125"/>
        <end position="159"/>
    </location>
</feature>
<dbReference type="InterPro" id="IPR011990">
    <property type="entry name" value="TPR-like_helical_dom_sf"/>
</dbReference>
<dbReference type="GO" id="GO:0009451">
    <property type="term" value="P:RNA modification"/>
    <property type="evidence" value="ECO:0007669"/>
    <property type="project" value="InterPro"/>
</dbReference>
<evidence type="ECO:0000256" key="1">
    <source>
        <dbReference type="ARBA" id="ARBA00022737"/>
    </source>
</evidence>
<keyword evidence="4" id="KW-1185">Reference proteome</keyword>
<sequence>MRSYAARRRPDSTCKVVDKIPERNSVICNVMIRSYVNNHLYEDAILMYKITLGSEVSPGHYTFLCVLKACSASDNIRFGVQMHSPAVKKGLDLNLFSGNGLVAMYGKCGNLVEARRVFDGMPFRDIVSWNSLVAGYAQNGRFDEALEVCKEMEMLGVRHDSGTMASLSPAVTDTSVENVMFVNRIFVNMDSKELVAWNVMISIYTNHSMSDEAVELYAEMEARGIEADSITIASVLPSCGDLSALSLGKRIHGFVKLKRMQPNLSVENALIDMYAKCGCLVEARRVFEEMRIKDVVLGLQ</sequence>
<accession>A0A8X8YLA0</accession>
<dbReference type="PANTHER" id="PTHR47926:SF373">
    <property type="entry name" value="TETRATRICOPEPTIDE-LIKE HELICAL DOMAIN SUPERFAMILY, DYW DOMAIN-CONTAINING PROTEIN"/>
    <property type="match status" value="1"/>
</dbReference>
<dbReference type="AlphaFoldDB" id="A0A8X8YLA0"/>
<dbReference type="FunFam" id="1.25.40.10:FF:000344">
    <property type="entry name" value="Pentatricopeptide repeat-containing protein"/>
    <property type="match status" value="1"/>
</dbReference>
<dbReference type="GO" id="GO:0003723">
    <property type="term" value="F:RNA binding"/>
    <property type="evidence" value="ECO:0007669"/>
    <property type="project" value="InterPro"/>
</dbReference>
<dbReference type="Gene3D" id="1.25.40.10">
    <property type="entry name" value="Tetratricopeptide repeat domain"/>
    <property type="match status" value="2"/>
</dbReference>
<dbReference type="PANTHER" id="PTHR47926">
    <property type="entry name" value="PENTATRICOPEPTIDE REPEAT-CONTAINING PROTEIN"/>
    <property type="match status" value="1"/>
</dbReference>
<dbReference type="InterPro" id="IPR046960">
    <property type="entry name" value="PPR_At4g14850-like_plant"/>
</dbReference>
<organism evidence="3">
    <name type="scientific">Salvia splendens</name>
    <name type="common">Scarlet sage</name>
    <dbReference type="NCBI Taxonomy" id="180675"/>
    <lineage>
        <taxon>Eukaryota</taxon>
        <taxon>Viridiplantae</taxon>
        <taxon>Streptophyta</taxon>
        <taxon>Embryophyta</taxon>
        <taxon>Tracheophyta</taxon>
        <taxon>Spermatophyta</taxon>
        <taxon>Magnoliopsida</taxon>
        <taxon>eudicotyledons</taxon>
        <taxon>Gunneridae</taxon>
        <taxon>Pentapetalae</taxon>
        <taxon>asterids</taxon>
        <taxon>lamiids</taxon>
        <taxon>Lamiales</taxon>
        <taxon>Lamiaceae</taxon>
        <taxon>Nepetoideae</taxon>
        <taxon>Mentheae</taxon>
        <taxon>Salviinae</taxon>
        <taxon>Salvia</taxon>
        <taxon>Salvia subgen. Calosphace</taxon>
        <taxon>core Calosphace</taxon>
    </lineage>
</organism>
<reference evidence="3" key="2">
    <citation type="submission" date="2020-08" db="EMBL/GenBank/DDBJ databases">
        <title>Plant Genome Project.</title>
        <authorList>
            <person name="Zhang R.-G."/>
        </authorList>
    </citation>
    <scope>NUCLEOTIDE SEQUENCE</scope>
    <source>
        <strain evidence="3">Huo1</strain>
        <tissue evidence="3">Leaf</tissue>
    </source>
</reference>
<evidence type="ECO:0000256" key="2">
    <source>
        <dbReference type="PROSITE-ProRule" id="PRU00708"/>
    </source>
</evidence>
<reference evidence="3" key="1">
    <citation type="submission" date="2018-01" db="EMBL/GenBank/DDBJ databases">
        <authorList>
            <person name="Mao J.F."/>
        </authorList>
    </citation>
    <scope>NUCLEOTIDE SEQUENCE</scope>
    <source>
        <strain evidence="3">Huo1</strain>
        <tissue evidence="3">Leaf</tissue>
    </source>
</reference>
<protein>
    <recommendedName>
        <fullName evidence="5">Pentatricopeptide repeat-containing protein</fullName>
    </recommendedName>
</protein>
<dbReference type="Pfam" id="PF13041">
    <property type="entry name" value="PPR_2"/>
    <property type="match status" value="1"/>
</dbReference>
<evidence type="ECO:0000313" key="3">
    <source>
        <dbReference type="EMBL" id="KAG6434978.1"/>
    </source>
</evidence>
<feature type="repeat" description="PPR" evidence="2">
    <location>
        <begin position="263"/>
        <end position="297"/>
    </location>
</feature>
<name>A0A8X8YLA0_SALSN</name>